<evidence type="ECO:0000313" key="2">
    <source>
        <dbReference type="EMBL" id="GHE15824.1"/>
    </source>
</evidence>
<reference evidence="3" key="1">
    <citation type="journal article" date="2019" name="Int. J. Syst. Evol. Microbiol.">
        <title>The Global Catalogue of Microorganisms (GCM) 10K type strain sequencing project: providing services to taxonomists for standard genome sequencing and annotation.</title>
        <authorList>
            <consortium name="The Broad Institute Genomics Platform"/>
            <consortium name="The Broad Institute Genome Sequencing Center for Infectious Disease"/>
            <person name="Wu L."/>
            <person name="Ma J."/>
        </authorList>
    </citation>
    <scope>NUCLEOTIDE SEQUENCE [LARGE SCALE GENOMIC DNA]</scope>
    <source>
        <strain evidence="3">CGMCC 1.12791</strain>
    </source>
</reference>
<comment type="caution">
    <text evidence="2">The sequence shown here is derived from an EMBL/GenBank/DDBJ whole genome shotgun (WGS) entry which is preliminary data.</text>
</comment>
<evidence type="ECO:0000256" key="1">
    <source>
        <dbReference type="SAM" id="MobiDB-lite"/>
    </source>
</evidence>
<protein>
    <submittedName>
        <fullName evidence="2">Uncharacterized protein</fullName>
    </submittedName>
</protein>
<evidence type="ECO:0000313" key="3">
    <source>
        <dbReference type="Proteomes" id="UP000597341"/>
    </source>
</evidence>
<dbReference type="Proteomes" id="UP000597341">
    <property type="component" value="Unassembled WGS sequence"/>
</dbReference>
<accession>A0ABQ3HGX6</accession>
<name>A0ABQ3HGX6_9ACTN</name>
<feature type="region of interest" description="Disordered" evidence="1">
    <location>
        <begin position="134"/>
        <end position="181"/>
    </location>
</feature>
<gene>
    <name evidence="2" type="ORF">GCM10011376_05860</name>
</gene>
<sequence>MIVSKQGLVPIVTVRSTRETRAEDGRSALVLWDVVVGLQHLGGDIHRAGAEVAQSALGVVEGLADFLRRSLLRLRKLLEKSRSNVERHAQPLVLVSLMLARRLHTRGTLGPSLAEATPRASTWLAATGLGPQARAGYEGASTSSASLGDEFASPTSPPSRSILKSQNDAKMEEPAPDLRLL</sequence>
<proteinExistence type="predicted"/>
<keyword evidence="3" id="KW-1185">Reference proteome</keyword>
<dbReference type="EMBL" id="BNAD01000001">
    <property type="protein sequence ID" value="GHE15824.1"/>
    <property type="molecule type" value="Genomic_DNA"/>
</dbReference>
<organism evidence="2 3">
    <name type="scientific">Nocardioides flavus</name>
    <name type="common">ex Wang et al. 2016</name>
    <dbReference type="NCBI Taxonomy" id="2058780"/>
    <lineage>
        <taxon>Bacteria</taxon>
        <taxon>Bacillati</taxon>
        <taxon>Actinomycetota</taxon>
        <taxon>Actinomycetes</taxon>
        <taxon>Propionibacteriales</taxon>
        <taxon>Nocardioidaceae</taxon>
        <taxon>Nocardioides</taxon>
    </lineage>
</organism>